<dbReference type="PANTHER" id="PTHR23028">
    <property type="entry name" value="ACETYLTRANSFERASE"/>
    <property type="match status" value="1"/>
</dbReference>
<keyword evidence="4" id="KW-1185">Reference proteome</keyword>
<name>A0ABQ4SHX1_9HYPH</name>
<keyword evidence="1" id="KW-0472">Membrane</keyword>
<feature type="transmembrane region" description="Helical" evidence="1">
    <location>
        <begin position="113"/>
        <end position="136"/>
    </location>
</feature>
<comment type="caution">
    <text evidence="3">The sequence shown here is derived from an EMBL/GenBank/DDBJ whole genome shotgun (WGS) entry which is preliminary data.</text>
</comment>
<dbReference type="Proteomes" id="UP001055153">
    <property type="component" value="Unassembled WGS sequence"/>
</dbReference>
<dbReference type="InterPro" id="IPR050879">
    <property type="entry name" value="Acyltransferase_3"/>
</dbReference>
<proteinExistence type="predicted"/>
<reference evidence="3" key="2">
    <citation type="submission" date="2021-08" db="EMBL/GenBank/DDBJ databases">
        <authorList>
            <person name="Tani A."/>
            <person name="Ola A."/>
            <person name="Ogura Y."/>
            <person name="Katsura K."/>
            <person name="Hayashi T."/>
        </authorList>
    </citation>
    <scope>NUCLEOTIDE SEQUENCE</scope>
    <source>
        <strain evidence="3">DSM 17168</strain>
    </source>
</reference>
<feature type="domain" description="Acyltransferase 3" evidence="2">
    <location>
        <begin position="6"/>
        <end position="326"/>
    </location>
</feature>
<feature type="transmembrane region" description="Helical" evidence="1">
    <location>
        <begin position="166"/>
        <end position="184"/>
    </location>
</feature>
<keyword evidence="1" id="KW-0812">Transmembrane</keyword>
<dbReference type="PANTHER" id="PTHR23028:SF131">
    <property type="entry name" value="BLR2367 PROTEIN"/>
    <property type="match status" value="1"/>
</dbReference>
<dbReference type="EMBL" id="BPQQ01000060">
    <property type="protein sequence ID" value="GJE02732.1"/>
    <property type="molecule type" value="Genomic_DNA"/>
</dbReference>
<dbReference type="Pfam" id="PF01757">
    <property type="entry name" value="Acyl_transf_3"/>
    <property type="match status" value="1"/>
</dbReference>
<feature type="transmembrane region" description="Helical" evidence="1">
    <location>
        <begin position="190"/>
        <end position="209"/>
    </location>
</feature>
<feature type="transmembrane region" description="Helical" evidence="1">
    <location>
        <begin position="245"/>
        <end position="264"/>
    </location>
</feature>
<accession>A0ABQ4SHX1</accession>
<dbReference type="InterPro" id="IPR002656">
    <property type="entry name" value="Acyl_transf_3_dom"/>
</dbReference>
<dbReference type="RefSeq" id="WP_238239867.1">
    <property type="nucleotide sequence ID" value="NZ_BPQQ01000060.1"/>
</dbReference>
<evidence type="ECO:0000313" key="4">
    <source>
        <dbReference type="Proteomes" id="UP001055153"/>
    </source>
</evidence>
<evidence type="ECO:0000259" key="2">
    <source>
        <dbReference type="Pfam" id="PF01757"/>
    </source>
</evidence>
<feature type="transmembrane region" description="Helical" evidence="1">
    <location>
        <begin position="79"/>
        <end position="101"/>
    </location>
</feature>
<feature type="transmembrane region" description="Helical" evidence="1">
    <location>
        <begin position="221"/>
        <end position="239"/>
    </location>
</feature>
<evidence type="ECO:0000313" key="3">
    <source>
        <dbReference type="EMBL" id="GJE02732.1"/>
    </source>
</evidence>
<sequence>MPKEIIGIQYLRGISALSVVFFHIELQLSHLYEGYRPLESLQAGVDVFFVISGFIMYHATDGGSAVDARSFFVRRLIRIVPLYWLATLAMVFIIVLMPNLGQSVKSSFVNAEHLIASLFFIPVASPVAPQLFLPLLPTGWTLNYEMFFYALFAAAIVCGAQRQSHVATLVVAALGALALVGVLTDPPGPLGFYTDPIILEFGFGLVAAAIWRRWTIRSQPVAWAVFGLACALLICLPMADPGYRVLRFGLVAAVLVFAAACISWRAFGFLKLMGDVSYTMYLSHMFALAALVQIWRKFGPQAGSGHIPILYALAVLTVICGSIVIWRLIEKPIDAALRAALQRNWAPTPDAATG</sequence>
<keyword evidence="1" id="KW-1133">Transmembrane helix</keyword>
<feature type="transmembrane region" description="Helical" evidence="1">
    <location>
        <begin position="142"/>
        <end position="159"/>
    </location>
</feature>
<feature type="transmembrane region" description="Helical" evidence="1">
    <location>
        <begin position="307"/>
        <end position="329"/>
    </location>
</feature>
<gene>
    <name evidence="3" type="primary">oatA_1</name>
    <name evidence="3" type="ORF">GMJLKIPL_4681</name>
</gene>
<organism evidence="3 4">
    <name type="scientific">Methylobacterium isbiliense</name>
    <dbReference type="NCBI Taxonomy" id="315478"/>
    <lineage>
        <taxon>Bacteria</taxon>
        <taxon>Pseudomonadati</taxon>
        <taxon>Pseudomonadota</taxon>
        <taxon>Alphaproteobacteria</taxon>
        <taxon>Hyphomicrobiales</taxon>
        <taxon>Methylobacteriaceae</taxon>
        <taxon>Methylobacterium</taxon>
    </lineage>
</organism>
<feature type="transmembrane region" description="Helical" evidence="1">
    <location>
        <begin position="276"/>
        <end position="295"/>
    </location>
</feature>
<evidence type="ECO:0000256" key="1">
    <source>
        <dbReference type="SAM" id="Phobius"/>
    </source>
</evidence>
<protein>
    <submittedName>
        <fullName evidence="3">O-acetyltransferase OatA</fullName>
    </submittedName>
</protein>
<reference evidence="3" key="1">
    <citation type="journal article" date="2021" name="Front. Microbiol.">
        <title>Comprehensive Comparative Genomics and Phenotyping of Methylobacterium Species.</title>
        <authorList>
            <person name="Alessa O."/>
            <person name="Ogura Y."/>
            <person name="Fujitani Y."/>
            <person name="Takami H."/>
            <person name="Hayashi T."/>
            <person name="Sahin N."/>
            <person name="Tani A."/>
        </authorList>
    </citation>
    <scope>NUCLEOTIDE SEQUENCE</scope>
    <source>
        <strain evidence="3">DSM 17168</strain>
    </source>
</reference>